<dbReference type="NCBIfam" id="TIGR00802">
    <property type="entry name" value="nico"/>
    <property type="match status" value="1"/>
</dbReference>
<feature type="transmembrane region" description="Helical" evidence="8">
    <location>
        <begin position="38"/>
        <end position="56"/>
    </location>
</feature>
<feature type="transmembrane region" description="Helical" evidence="8">
    <location>
        <begin position="188"/>
        <end position="215"/>
    </location>
</feature>
<dbReference type="Proteomes" id="UP000547209">
    <property type="component" value="Unassembled WGS sequence"/>
</dbReference>
<dbReference type="EMBL" id="JACJVP010000030">
    <property type="protein sequence ID" value="MBB6672770.1"/>
    <property type="molecule type" value="Genomic_DNA"/>
</dbReference>
<accession>A0A7X0RSJ2</accession>
<evidence type="ECO:0000256" key="4">
    <source>
        <dbReference type="ARBA" id="ARBA00022596"/>
    </source>
</evidence>
<comment type="caution">
    <text evidence="9">The sequence shown here is derived from an EMBL/GenBank/DDBJ whole genome shotgun (WGS) entry which is preliminary data.</text>
</comment>
<evidence type="ECO:0000256" key="8">
    <source>
        <dbReference type="RuleBase" id="RU362101"/>
    </source>
</evidence>
<feature type="transmembrane region" description="Helical" evidence="8">
    <location>
        <begin position="127"/>
        <end position="148"/>
    </location>
</feature>
<keyword evidence="5 8" id="KW-0812">Transmembrane</keyword>
<dbReference type="AlphaFoldDB" id="A0A7X0RSJ2"/>
<evidence type="ECO:0000313" key="9">
    <source>
        <dbReference type="EMBL" id="MBB6672770.1"/>
    </source>
</evidence>
<evidence type="ECO:0000256" key="1">
    <source>
        <dbReference type="ARBA" id="ARBA00004127"/>
    </source>
</evidence>
<dbReference type="InterPro" id="IPR004688">
    <property type="entry name" value="Ni/Co_transpt"/>
</dbReference>
<dbReference type="RefSeq" id="WP_185670620.1">
    <property type="nucleotide sequence ID" value="NZ_JACJVP010000030.1"/>
</dbReference>
<feature type="transmembrane region" description="Helical" evidence="8">
    <location>
        <begin position="221"/>
        <end position="240"/>
    </location>
</feature>
<evidence type="ECO:0000256" key="6">
    <source>
        <dbReference type="ARBA" id="ARBA00022989"/>
    </source>
</evidence>
<evidence type="ECO:0000313" key="10">
    <source>
        <dbReference type="Proteomes" id="UP000547209"/>
    </source>
</evidence>
<dbReference type="GO" id="GO:0015099">
    <property type="term" value="F:nickel cation transmembrane transporter activity"/>
    <property type="evidence" value="ECO:0007669"/>
    <property type="project" value="UniProtKB-UniRule"/>
</dbReference>
<organism evidence="9 10">
    <name type="scientific">Cohnella nanjingensis</name>
    <dbReference type="NCBI Taxonomy" id="1387779"/>
    <lineage>
        <taxon>Bacteria</taxon>
        <taxon>Bacillati</taxon>
        <taxon>Bacillota</taxon>
        <taxon>Bacilli</taxon>
        <taxon>Bacillales</taxon>
        <taxon>Paenibacillaceae</taxon>
        <taxon>Cohnella</taxon>
    </lineage>
</organism>
<keyword evidence="6 8" id="KW-1133">Transmembrane helix</keyword>
<feature type="transmembrane region" description="Helical" evidence="8">
    <location>
        <begin position="261"/>
        <end position="288"/>
    </location>
</feature>
<evidence type="ECO:0000256" key="2">
    <source>
        <dbReference type="ARBA" id="ARBA00010892"/>
    </source>
</evidence>
<dbReference type="GO" id="GO:0005886">
    <property type="term" value="C:plasma membrane"/>
    <property type="evidence" value="ECO:0007669"/>
    <property type="project" value="UniProtKB-SubCell"/>
</dbReference>
<dbReference type="Pfam" id="PF03824">
    <property type="entry name" value="NicO"/>
    <property type="match status" value="1"/>
</dbReference>
<feature type="transmembrane region" description="Helical" evidence="8">
    <location>
        <begin position="77"/>
        <end position="107"/>
    </location>
</feature>
<sequence>MFRSLWQDRKSWSGYLVVILALHVVGMLGLLTAARHDAAFWSVGLLAYTLGLRHAFDADHIAAIDNTVRKLVEQKRSPLGVGFYFSLGHSSVVFLMVLAIAFSVHWIQDRMPQMGEIGGVIGASVSGLFLVVIGALNLIVLLQLLPLFRRLREGRLQEDQLEALLNARGLFARILKPLFRFVSRSWHVYPLGFLFGLGFDTATEIGLLAISATAAQGTMPIFGIISLPLLFAAGMSLMDTADGMFMTNAYRWAFATPLRKLYYNVTVTSVSVAAALVIGIVELAQVLGDQAKTKGPLLAWIDGIAFDQVGYALVVLFALAWTVSILAWRRRRRQPDASLRG</sequence>
<keyword evidence="10" id="KW-1185">Reference proteome</keyword>
<proteinExistence type="inferred from homology"/>
<dbReference type="PANTHER" id="PTHR31611:SF0">
    <property type="entry name" value="HIGH-AFFINITY NICKEL TRANSPORT PROTEIN NIC1"/>
    <property type="match status" value="1"/>
</dbReference>
<evidence type="ECO:0000256" key="3">
    <source>
        <dbReference type="ARBA" id="ARBA00022448"/>
    </source>
</evidence>
<dbReference type="PANTHER" id="PTHR31611">
    <property type="entry name" value="HIGH-AFFINITY NICKEL TRANSPORT PROTEIN NIC1"/>
    <property type="match status" value="1"/>
</dbReference>
<protein>
    <recommendedName>
        <fullName evidence="8">Nickel/cobalt efflux system</fullName>
    </recommendedName>
</protein>
<name>A0A7X0RSJ2_9BACL</name>
<reference evidence="9 10" key="1">
    <citation type="submission" date="2020-08" db="EMBL/GenBank/DDBJ databases">
        <title>Cohnella phylogeny.</title>
        <authorList>
            <person name="Dunlap C."/>
        </authorList>
    </citation>
    <scope>NUCLEOTIDE SEQUENCE [LARGE SCALE GENOMIC DNA]</scope>
    <source>
        <strain evidence="9 10">DSM 28246</strain>
    </source>
</reference>
<comment type="similarity">
    <text evidence="2 8">Belongs to the NiCoT transporter (TC 2.A.52) family.</text>
</comment>
<keyword evidence="4" id="KW-0533">Nickel</keyword>
<keyword evidence="7 8" id="KW-0472">Membrane</keyword>
<feature type="transmembrane region" description="Helical" evidence="8">
    <location>
        <begin position="308"/>
        <end position="328"/>
    </location>
</feature>
<evidence type="ECO:0000256" key="7">
    <source>
        <dbReference type="ARBA" id="ARBA00023136"/>
    </source>
</evidence>
<dbReference type="InterPro" id="IPR011541">
    <property type="entry name" value="Ni/Co_transpt_high_affinity"/>
</dbReference>
<keyword evidence="3 8" id="KW-0813">Transport</keyword>
<dbReference type="GO" id="GO:0012505">
    <property type="term" value="C:endomembrane system"/>
    <property type="evidence" value="ECO:0007669"/>
    <property type="project" value="UniProtKB-SubCell"/>
</dbReference>
<comment type="subcellular location">
    <subcellularLocation>
        <location evidence="8">Cell membrane</location>
        <topology evidence="8">Multi-pass membrane protein</topology>
    </subcellularLocation>
    <subcellularLocation>
        <location evidence="1">Endomembrane system</location>
        <topology evidence="1">Multi-pass membrane protein</topology>
    </subcellularLocation>
</comment>
<evidence type="ECO:0000256" key="5">
    <source>
        <dbReference type="ARBA" id="ARBA00022692"/>
    </source>
</evidence>
<gene>
    <name evidence="9" type="ORF">H7C19_18985</name>
</gene>
<feature type="transmembrane region" description="Helical" evidence="8">
    <location>
        <begin position="12"/>
        <end position="32"/>
    </location>
</feature>